<dbReference type="RefSeq" id="XP_016475868.1">
    <property type="nucleotide sequence ID" value="XM_016620382.2"/>
</dbReference>
<dbReference type="InterPro" id="IPR036388">
    <property type="entry name" value="WH-like_DNA-bd_sf"/>
</dbReference>
<dbReference type="CDD" id="cd02440">
    <property type="entry name" value="AdoMet_MTases"/>
    <property type="match status" value="1"/>
</dbReference>
<dbReference type="PaxDb" id="4097-A0A1S4AHG4"/>
<dbReference type="InterPro" id="IPR029063">
    <property type="entry name" value="SAM-dependent_MTases_sf"/>
</dbReference>
<name>A0A1S4AHG4_TOBAC</name>
<dbReference type="FunFam" id="3.40.50.150:FF:000057">
    <property type="entry name" value="O-methyltransferase ZRP4"/>
    <property type="match status" value="1"/>
</dbReference>
<comment type="catalytic activity">
    <reaction evidence="9">
        <text>kaempferide + S-adenosyl-L-methionine = 7,4'-O-dimethylkaempferol + S-adenosyl-L-homocysteine + H(+)</text>
        <dbReference type="Rhea" id="RHEA:74775"/>
        <dbReference type="ChEBI" id="CHEBI:15378"/>
        <dbReference type="ChEBI" id="CHEBI:57856"/>
        <dbReference type="ChEBI" id="CHEBI:58925"/>
        <dbReference type="ChEBI" id="CHEBI:59789"/>
        <dbReference type="ChEBI" id="CHEBI:194067"/>
    </reaction>
    <physiologicalReaction direction="left-to-right" evidence="9">
        <dbReference type="Rhea" id="RHEA:74776"/>
    </physiologicalReaction>
</comment>
<dbReference type="GO" id="GO:0030757">
    <property type="term" value="F:3-methylquercitin 7-O-methyltransferase activity"/>
    <property type="evidence" value="ECO:0007669"/>
    <property type="project" value="UniProtKB-EC"/>
</dbReference>
<dbReference type="GO" id="GO:0032259">
    <property type="term" value="P:methylation"/>
    <property type="evidence" value="ECO:0000318"/>
    <property type="project" value="GO_Central"/>
</dbReference>
<dbReference type="RefSeq" id="XP_016475868.1">
    <property type="nucleotide sequence ID" value="XM_016620382.1"/>
</dbReference>
<evidence type="ECO:0000256" key="22">
    <source>
        <dbReference type="ARBA" id="ARBA00079780"/>
    </source>
</evidence>
<evidence type="ECO:0000256" key="21">
    <source>
        <dbReference type="ARBA" id="ARBA00077867"/>
    </source>
</evidence>
<comment type="similarity">
    <text evidence="5">Belongs to the class I-like SAM-binding methyltransferase superfamily. Cation-independent O-methyltransferase family. COMT subfamily.</text>
</comment>
<evidence type="ECO:0000256" key="10">
    <source>
        <dbReference type="ARBA" id="ARBA00051617"/>
    </source>
</evidence>
<comment type="catalytic activity">
    <reaction evidence="10">
        <text>3',4',5'-O-trimethylmyricetin + S-adenosyl-L-methionine = 7,3',4',5'-O-tetramethylmyricetin + S-adenosyl-L-homocysteine</text>
        <dbReference type="Rhea" id="RHEA:74739"/>
        <dbReference type="ChEBI" id="CHEBI:57856"/>
        <dbReference type="ChEBI" id="CHEBI:59789"/>
        <dbReference type="ChEBI" id="CHEBI:194070"/>
        <dbReference type="ChEBI" id="CHEBI:194071"/>
    </reaction>
    <physiologicalReaction direction="left-to-right" evidence="10">
        <dbReference type="Rhea" id="RHEA:74740"/>
    </physiologicalReaction>
</comment>
<comment type="catalytic activity">
    <reaction evidence="14">
        <text>myricetin + S-adenosyl-L-methionine = 7-O-methylmyricetin + S-adenosyl-L-homocysteine + H(+)</text>
        <dbReference type="Rhea" id="RHEA:74719"/>
        <dbReference type="ChEBI" id="CHEBI:15378"/>
        <dbReference type="ChEBI" id="CHEBI:57856"/>
        <dbReference type="ChEBI" id="CHEBI:58395"/>
        <dbReference type="ChEBI" id="CHEBI:59789"/>
        <dbReference type="ChEBI" id="CHEBI:194065"/>
    </reaction>
    <physiologicalReaction direction="left-to-right" evidence="14">
        <dbReference type="Rhea" id="RHEA:74720"/>
    </physiologicalReaction>
</comment>
<evidence type="ECO:0000256" key="11">
    <source>
        <dbReference type="ARBA" id="ARBA00051832"/>
    </source>
</evidence>
<dbReference type="Gene3D" id="1.10.10.10">
    <property type="entry name" value="Winged helix-like DNA-binding domain superfamily/Winged helix DNA-binding domain"/>
    <property type="match status" value="1"/>
</dbReference>
<evidence type="ECO:0000259" key="29">
    <source>
        <dbReference type="Pfam" id="PF08100"/>
    </source>
</evidence>
<evidence type="ECO:0000256" key="2">
    <source>
        <dbReference type="ARBA" id="ARBA00022679"/>
    </source>
</evidence>
<dbReference type="SUPFAM" id="SSF46785">
    <property type="entry name" value="Winged helix' DNA-binding domain"/>
    <property type="match status" value="1"/>
</dbReference>
<comment type="catalytic activity">
    <reaction evidence="7">
        <text>3',4',5,7-tetrahydroxy-3-methoxyflavone + S-adenosyl-L-methionine = 3',4',5-trihydroxy-3,7-dimethoxyflavone + S-adenosyl-L-homocysteine + H(+)</text>
        <dbReference type="Rhea" id="RHEA:16181"/>
        <dbReference type="ChEBI" id="CHEBI:15378"/>
        <dbReference type="ChEBI" id="CHEBI:57856"/>
        <dbReference type="ChEBI" id="CHEBI:57928"/>
        <dbReference type="ChEBI" id="CHEBI:59789"/>
        <dbReference type="ChEBI" id="CHEBI:77710"/>
        <dbReference type="EC" id="2.1.1.82"/>
    </reaction>
    <physiologicalReaction direction="left-to-right" evidence="7">
        <dbReference type="Rhea" id="RHEA:16182"/>
    </physiologicalReaction>
</comment>
<evidence type="ECO:0000256" key="14">
    <source>
        <dbReference type="ARBA" id="ARBA00052954"/>
    </source>
</evidence>
<keyword evidence="30" id="KW-1185">Reference proteome</keyword>
<evidence type="ECO:0000313" key="31">
    <source>
        <dbReference type="RefSeq" id="XP_016475868.1"/>
    </source>
</evidence>
<gene>
    <name evidence="31" type="primary">LOC107797481</name>
</gene>
<dbReference type="PROSITE" id="PS51683">
    <property type="entry name" value="SAM_OMT_II"/>
    <property type="match status" value="1"/>
</dbReference>
<dbReference type="PIRSF" id="PIRSF005739">
    <property type="entry name" value="O-mtase"/>
    <property type="match status" value="1"/>
</dbReference>
<evidence type="ECO:0000313" key="30">
    <source>
        <dbReference type="Proteomes" id="UP000790787"/>
    </source>
</evidence>
<evidence type="ECO:0000256" key="15">
    <source>
        <dbReference type="ARBA" id="ARBA00066353"/>
    </source>
</evidence>
<dbReference type="Gene3D" id="3.40.50.150">
    <property type="entry name" value="Vaccinia Virus protein VP39"/>
    <property type="match status" value="1"/>
</dbReference>
<dbReference type="Pfam" id="PF00891">
    <property type="entry name" value="Methyltransf_2"/>
    <property type="match status" value="1"/>
</dbReference>
<evidence type="ECO:0000256" key="18">
    <source>
        <dbReference type="ARBA" id="ARBA00075037"/>
    </source>
</evidence>
<dbReference type="InterPro" id="IPR001077">
    <property type="entry name" value="COMT_C"/>
</dbReference>
<evidence type="ECO:0000256" key="3">
    <source>
        <dbReference type="ARBA" id="ARBA00022691"/>
    </source>
</evidence>
<evidence type="ECO:0000256" key="26">
    <source>
        <dbReference type="ARBA" id="ARBA00082343"/>
    </source>
</evidence>
<reference evidence="31" key="2">
    <citation type="submission" date="2025-08" db="UniProtKB">
        <authorList>
            <consortium name="RefSeq"/>
        </authorList>
    </citation>
    <scope>IDENTIFICATION</scope>
    <source>
        <tissue evidence="31">Leaf</tissue>
    </source>
</reference>
<comment type="catalytic activity">
    <reaction evidence="8">
        <text>isorhamnetin + S-adenosyl-L-methionine = 3',4'-O-dimethylquercetin + S-adenosyl-L-homocysteine + 2 H(+)</text>
        <dbReference type="Rhea" id="RHEA:74723"/>
        <dbReference type="ChEBI" id="CHEBI:15378"/>
        <dbReference type="ChEBI" id="CHEBI:57856"/>
        <dbReference type="ChEBI" id="CHEBI:59789"/>
        <dbReference type="ChEBI" id="CHEBI:144055"/>
        <dbReference type="ChEBI" id="CHEBI:194064"/>
    </reaction>
    <physiologicalReaction direction="left-to-right" evidence="8">
        <dbReference type="Rhea" id="RHEA:74724"/>
    </physiologicalReaction>
</comment>
<protein>
    <recommendedName>
        <fullName evidence="17">Myricetin 7/4'-O-methyltransferase 2</fullName>
        <ecNumber evidence="15">2.1.1.155</ecNumber>
        <ecNumber evidence="16">2.1.1.82</ecNumber>
    </recommendedName>
    <alternativeName>
        <fullName evidence="19">3',4',5'-trimethyl myricetin 7-O-methyltransferase</fullName>
    </alternativeName>
    <alternativeName>
        <fullName evidence="21">3',5'-dimethyl myricetin 7-O-methyltransferase</fullName>
    </alternativeName>
    <alternativeName>
        <fullName evidence="24">3'-methyl quercetin 4'-O-methyltransferase</fullName>
    </alternativeName>
    <alternativeName>
        <fullName evidence="23">3-methyl quercetin 7-O-methyltransferase</fullName>
    </alternativeName>
    <alternativeName>
        <fullName evidence="25">4'-methyl kaempferol 7-O-methyltransferase</fullName>
    </alternativeName>
    <alternativeName>
        <fullName evidence="26">7-methyl quercetin 4'-O-methyltransferase</fullName>
    </alternativeName>
    <alternativeName>
        <fullName evidence="22">Kaempferol 4'-O-methyltransferase</fullName>
    </alternativeName>
    <alternativeName>
        <fullName evidence="18">Myricetin 7-O-methyltransferase</fullName>
    </alternativeName>
    <alternativeName>
        <fullName evidence="20">Quercetin 7-O-methyltransferase</fullName>
    </alternativeName>
</protein>
<dbReference type="KEGG" id="nta:107797481"/>
<evidence type="ECO:0000256" key="9">
    <source>
        <dbReference type="ARBA" id="ARBA00050947"/>
    </source>
</evidence>
<dbReference type="GO" id="GO:0009813">
    <property type="term" value="P:flavonoid biosynthetic process"/>
    <property type="evidence" value="ECO:0007669"/>
    <property type="project" value="UniProtKB-ARBA"/>
</dbReference>
<dbReference type="SUPFAM" id="SSF53335">
    <property type="entry name" value="S-adenosyl-L-methionine-dependent methyltransferases"/>
    <property type="match status" value="1"/>
</dbReference>
<evidence type="ECO:0000256" key="27">
    <source>
        <dbReference type="PIRSR" id="PIRSR005739-1"/>
    </source>
</evidence>
<dbReference type="SMR" id="A0A1S4AHG4"/>
<dbReference type="GO" id="GO:0008757">
    <property type="term" value="F:S-adenosylmethionine-dependent methyltransferase activity"/>
    <property type="evidence" value="ECO:0000318"/>
    <property type="project" value="GO_Central"/>
</dbReference>
<sequence length="351" mass="39504">MSMNENGSIDLLLAQTQTWNHMFNFISSSAAKCAIQLGIPDVVYKHGKPISLSDLTAELSLIDRSKVSFLPILMRFLVHSGFLNQHENEHYSLTPASQLLVKDDPLSMRSYFLIIHDPVLLKAWSCLNDWLQNDSSTAFHTAHEKSLWDYYVQEPRVGDSFNESMASDSRLIANVLITECKHVFEGLTSLVDVGGGTGTVAIAIAKAFPAIKCTVLDLPRVVGNFKGNGNVEFVGGSMFEKIPNANAILFKWILHNWSDEDCVKILKKCKDSIPSREEGGKVIIIDIVLENPNTSNEFVRAQHYMDMLMMVFYAAKQRTKMEWERLFTDAGFNEYKITPTLGTRSLIEIYP</sequence>
<keyword evidence="1" id="KW-0489">Methyltransferase</keyword>
<evidence type="ECO:0000256" key="12">
    <source>
        <dbReference type="ARBA" id="ARBA00052350"/>
    </source>
</evidence>
<comment type="catalytic activity">
    <reaction evidence="12">
        <text>rhamnetin + S-adenosyl-L-methionine = 7,4'-O-dimethylquercetin + S-adenosyl-L-homocysteine + H(+)</text>
        <dbReference type="Rhea" id="RHEA:74731"/>
        <dbReference type="ChEBI" id="CHEBI:15378"/>
        <dbReference type="ChEBI" id="CHEBI:57856"/>
        <dbReference type="ChEBI" id="CHEBI:59789"/>
        <dbReference type="ChEBI" id="CHEBI:192706"/>
        <dbReference type="ChEBI" id="CHEBI:194068"/>
    </reaction>
    <physiologicalReaction direction="left-to-right" evidence="12">
        <dbReference type="Rhea" id="RHEA:74732"/>
    </physiologicalReaction>
</comment>
<dbReference type="Pfam" id="PF08100">
    <property type="entry name" value="Dimerisation"/>
    <property type="match status" value="1"/>
</dbReference>
<keyword evidence="3" id="KW-0949">S-adenosyl-L-methionine</keyword>
<dbReference type="OrthoDB" id="2410195at2759"/>
<keyword evidence="2" id="KW-0808">Transferase</keyword>
<proteinExistence type="inferred from homology"/>
<evidence type="ECO:0000256" key="7">
    <source>
        <dbReference type="ARBA" id="ARBA00050798"/>
    </source>
</evidence>
<dbReference type="STRING" id="4097.A0A1S4AHG4"/>
<dbReference type="InterPro" id="IPR016461">
    <property type="entry name" value="COMT-like"/>
</dbReference>
<reference evidence="30" key="1">
    <citation type="journal article" date="2014" name="Nat. Commun.">
        <title>The tobacco genome sequence and its comparison with those of tomato and potato.</title>
        <authorList>
            <person name="Sierro N."/>
            <person name="Battey J.N."/>
            <person name="Ouadi S."/>
            <person name="Bakaher N."/>
            <person name="Bovet L."/>
            <person name="Willig A."/>
            <person name="Goepfert S."/>
            <person name="Peitsch M.C."/>
            <person name="Ivanov N.V."/>
        </authorList>
    </citation>
    <scope>NUCLEOTIDE SEQUENCE [LARGE SCALE GENOMIC DNA]</scope>
</reference>
<evidence type="ECO:0000256" key="24">
    <source>
        <dbReference type="ARBA" id="ARBA00081707"/>
    </source>
</evidence>
<dbReference type="GO" id="GO:0008171">
    <property type="term" value="F:O-methyltransferase activity"/>
    <property type="evidence" value="ECO:0000318"/>
    <property type="project" value="GO_Central"/>
</dbReference>
<evidence type="ECO:0000256" key="19">
    <source>
        <dbReference type="ARBA" id="ARBA00076529"/>
    </source>
</evidence>
<evidence type="ECO:0000256" key="4">
    <source>
        <dbReference type="ARBA" id="ARBA00034479"/>
    </source>
</evidence>
<dbReference type="GO" id="GO:0046983">
    <property type="term" value="F:protein dimerization activity"/>
    <property type="evidence" value="ECO:0007669"/>
    <property type="project" value="InterPro"/>
</dbReference>
<dbReference type="GO" id="GO:0033803">
    <property type="term" value="F:kaempferol 4'-O-methyltransferase activity"/>
    <property type="evidence" value="ECO:0007669"/>
    <property type="project" value="UniProtKB-EC"/>
</dbReference>
<evidence type="ECO:0000256" key="6">
    <source>
        <dbReference type="ARBA" id="ARBA00050300"/>
    </source>
</evidence>
<evidence type="ECO:0000256" key="25">
    <source>
        <dbReference type="ARBA" id="ARBA00081857"/>
    </source>
</evidence>
<comment type="catalytic activity">
    <reaction evidence="11">
        <text>quercetin + S-adenosyl-L-methionine = rhamnetin + S-adenosyl-L-homocysteine + H(+)</text>
        <dbReference type="Rhea" id="RHEA:73115"/>
        <dbReference type="ChEBI" id="CHEBI:15378"/>
        <dbReference type="ChEBI" id="CHEBI:57694"/>
        <dbReference type="ChEBI" id="CHEBI:57856"/>
        <dbReference type="ChEBI" id="CHEBI:59789"/>
        <dbReference type="ChEBI" id="CHEBI:192706"/>
    </reaction>
    <physiologicalReaction direction="left-to-right" evidence="11">
        <dbReference type="Rhea" id="RHEA:73116"/>
    </physiologicalReaction>
</comment>
<comment type="pathway">
    <text evidence="4">Flavonoid metabolism.</text>
</comment>
<feature type="active site" description="Proton acceptor" evidence="27">
    <location>
        <position position="255"/>
    </location>
</feature>
<feature type="domain" description="O-methyltransferase dimerisation" evidence="29">
    <location>
        <begin position="19"/>
        <end position="103"/>
    </location>
</feature>
<evidence type="ECO:0000256" key="13">
    <source>
        <dbReference type="ARBA" id="ARBA00052645"/>
    </source>
</evidence>
<dbReference type="GeneID" id="107797481"/>
<feature type="domain" description="O-methyltransferase C-terminal" evidence="28">
    <location>
        <begin position="124"/>
        <end position="333"/>
    </location>
</feature>
<evidence type="ECO:0000256" key="8">
    <source>
        <dbReference type="ARBA" id="ARBA00050865"/>
    </source>
</evidence>
<dbReference type="EC" id="2.1.1.82" evidence="16"/>
<dbReference type="AlphaFoldDB" id="A0A1S4AHG4"/>
<evidence type="ECO:0000256" key="16">
    <source>
        <dbReference type="ARBA" id="ARBA00066892"/>
    </source>
</evidence>
<evidence type="ECO:0000256" key="5">
    <source>
        <dbReference type="ARBA" id="ARBA00034481"/>
    </source>
</evidence>
<dbReference type="PANTHER" id="PTHR11746">
    <property type="entry name" value="O-METHYLTRANSFERASE"/>
    <property type="match status" value="1"/>
</dbReference>
<dbReference type="EC" id="2.1.1.155" evidence="15"/>
<evidence type="ECO:0000256" key="20">
    <source>
        <dbReference type="ARBA" id="ARBA00077083"/>
    </source>
</evidence>
<evidence type="ECO:0000256" key="17">
    <source>
        <dbReference type="ARBA" id="ARBA00071832"/>
    </source>
</evidence>
<evidence type="ECO:0000259" key="28">
    <source>
        <dbReference type="Pfam" id="PF00891"/>
    </source>
</evidence>
<accession>A0A1S4AHG4</accession>
<dbReference type="OMA" id="MEWERLF"/>
<dbReference type="InterPro" id="IPR036390">
    <property type="entry name" value="WH_DNA-bd_sf"/>
</dbReference>
<dbReference type="Proteomes" id="UP000790787">
    <property type="component" value="Chromosome 6"/>
</dbReference>
<organism evidence="30 31">
    <name type="scientific">Nicotiana tabacum</name>
    <name type="common">Common tobacco</name>
    <dbReference type="NCBI Taxonomy" id="4097"/>
    <lineage>
        <taxon>Eukaryota</taxon>
        <taxon>Viridiplantae</taxon>
        <taxon>Streptophyta</taxon>
        <taxon>Embryophyta</taxon>
        <taxon>Tracheophyta</taxon>
        <taxon>Spermatophyta</taxon>
        <taxon>Magnoliopsida</taxon>
        <taxon>eudicotyledons</taxon>
        <taxon>Gunneridae</taxon>
        <taxon>Pentapetalae</taxon>
        <taxon>asterids</taxon>
        <taxon>lamiids</taxon>
        <taxon>Solanales</taxon>
        <taxon>Solanaceae</taxon>
        <taxon>Nicotianoideae</taxon>
        <taxon>Nicotianeae</taxon>
        <taxon>Nicotiana</taxon>
    </lineage>
</organism>
<dbReference type="InterPro" id="IPR012967">
    <property type="entry name" value="COMT_dimerisation"/>
</dbReference>
<evidence type="ECO:0000256" key="23">
    <source>
        <dbReference type="ARBA" id="ARBA00081209"/>
    </source>
</evidence>
<evidence type="ECO:0000256" key="1">
    <source>
        <dbReference type="ARBA" id="ARBA00022603"/>
    </source>
</evidence>
<comment type="catalytic activity">
    <reaction evidence="13">
        <text>kaempferol + S-adenosyl-L-methionine = kaempferide + S-adenosyl-L-homocysteine + H(+)</text>
        <dbReference type="Rhea" id="RHEA:15105"/>
        <dbReference type="ChEBI" id="CHEBI:15378"/>
        <dbReference type="ChEBI" id="CHEBI:57856"/>
        <dbReference type="ChEBI" id="CHEBI:58573"/>
        <dbReference type="ChEBI" id="CHEBI:58925"/>
        <dbReference type="ChEBI" id="CHEBI:59789"/>
        <dbReference type="EC" id="2.1.1.155"/>
    </reaction>
    <physiologicalReaction direction="left-to-right" evidence="13">
        <dbReference type="Rhea" id="RHEA:15106"/>
    </physiologicalReaction>
</comment>
<comment type="catalytic activity">
    <reaction evidence="6">
        <text>syringetin + S-adenosyl-L-methionine = 7,3',5'-O-trimethylmyricetin + S-adenosyl-L-homocysteine + H(+)</text>
        <dbReference type="Rhea" id="RHEA:74735"/>
        <dbReference type="ChEBI" id="CHEBI:15378"/>
        <dbReference type="ChEBI" id="CHEBI:57856"/>
        <dbReference type="ChEBI" id="CHEBI:58412"/>
        <dbReference type="ChEBI" id="CHEBI:59789"/>
        <dbReference type="ChEBI" id="CHEBI:194069"/>
    </reaction>
    <physiologicalReaction direction="left-to-right" evidence="6">
        <dbReference type="Rhea" id="RHEA:74736"/>
    </physiologicalReaction>
</comment>